<proteinExistence type="inferred from homology"/>
<sequence length="211" mass="22572">MKKAIIGKKIGMTQIFDETGKVTPVTVIEAGPCVVVQKKTMETDGYEAVQMGYGDLKPNRVNKPMKGHFAKGDVAPKKHLKEFRMDDCAALNVGDIIKADVFETGDYVDVSGISKGKGFAGVIKRYNSHRLKETHGTGPVARQSGSMGACSTPSRIFKGKKMPGQMGAEKVTVQNLTVVKIDAENNLIAVKGAIPGPKKGIVTIINSVKKA</sequence>
<reference evidence="10" key="1">
    <citation type="submission" date="2020-10" db="EMBL/GenBank/DDBJ databases">
        <authorList>
            <person name="Gilroy R."/>
        </authorList>
    </citation>
    <scope>NUCLEOTIDE SEQUENCE</scope>
    <source>
        <strain evidence="10">CHK184-25365</strain>
    </source>
</reference>
<comment type="caution">
    <text evidence="10">The sequence shown here is derived from an EMBL/GenBank/DDBJ whole genome shotgun (WGS) entry which is preliminary data.</text>
</comment>
<protein>
    <recommendedName>
        <fullName evidence="6 7">Large ribosomal subunit protein uL3</fullName>
    </recommendedName>
</protein>
<name>A0A9D1AJ23_9FIRM</name>
<gene>
    <name evidence="7 10" type="primary">rplC</name>
    <name evidence="10" type="ORF">IAB36_02545</name>
</gene>
<dbReference type="Pfam" id="PF00297">
    <property type="entry name" value="Ribosomal_L3"/>
    <property type="match status" value="1"/>
</dbReference>
<dbReference type="PANTHER" id="PTHR11229:SF16">
    <property type="entry name" value="LARGE RIBOSOMAL SUBUNIT PROTEIN UL3C"/>
    <property type="match status" value="1"/>
</dbReference>
<dbReference type="PANTHER" id="PTHR11229">
    <property type="entry name" value="50S RIBOSOMAL PROTEIN L3"/>
    <property type="match status" value="1"/>
</dbReference>
<evidence type="ECO:0000256" key="5">
    <source>
        <dbReference type="ARBA" id="ARBA00023274"/>
    </source>
</evidence>
<evidence type="ECO:0000256" key="2">
    <source>
        <dbReference type="ARBA" id="ARBA00022730"/>
    </source>
</evidence>
<dbReference type="GO" id="GO:0019843">
    <property type="term" value="F:rRNA binding"/>
    <property type="evidence" value="ECO:0007669"/>
    <property type="project" value="UniProtKB-UniRule"/>
</dbReference>
<dbReference type="InterPro" id="IPR000597">
    <property type="entry name" value="Ribosomal_uL3"/>
</dbReference>
<dbReference type="Proteomes" id="UP000886749">
    <property type="component" value="Unassembled WGS sequence"/>
</dbReference>
<dbReference type="PROSITE" id="PS00474">
    <property type="entry name" value="RIBOSOMAL_L3"/>
    <property type="match status" value="1"/>
</dbReference>
<evidence type="ECO:0000256" key="1">
    <source>
        <dbReference type="ARBA" id="ARBA00006540"/>
    </source>
</evidence>
<evidence type="ECO:0000256" key="7">
    <source>
        <dbReference type="HAMAP-Rule" id="MF_01325"/>
    </source>
</evidence>
<evidence type="ECO:0000256" key="6">
    <source>
        <dbReference type="ARBA" id="ARBA00035243"/>
    </source>
</evidence>
<dbReference type="FunFam" id="3.30.160.810:FF:000001">
    <property type="entry name" value="50S ribosomal protein L3"/>
    <property type="match status" value="1"/>
</dbReference>
<keyword evidence="5 7" id="KW-0687">Ribonucleoprotein</keyword>
<evidence type="ECO:0000256" key="4">
    <source>
        <dbReference type="ARBA" id="ARBA00022980"/>
    </source>
</evidence>
<dbReference type="InterPro" id="IPR019926">
    <property type="entry name" value="Ribosomal_uL3_CS"/>
</dbReference>
<dbReference type="GO" id="GO:0022625">
    <property type="term" value="C:cytosolic large ribosomal subunit"/>
    <property type="evidence" value="ECO:0007669"/>
    <property type="project" value="TreeGrafter"/>
</dbReference>
<dbReference type="Gene3D" id="3.30.160.810">
    <property type="match status" value="1"/>
</dbReference>
<evidence type="ECO:0000256" key="9">
    <source>
        <dbReference type="RuleBase" id="RU003906"/>
    </source>
</evidence>
<accession>A0A9D1AJ23</accession>
<comment type="similarity">
    <text evidence="1 7 8">Belongs to the universal ribosomal protein uL3 family.</text>
</comment>
<evidence type="ECO:0000256" key="8">
    <source>
        <dbReference type="RuleBase" id="RU003905"/>
    </source>
</evidence>
<dbReference type="EMBL" id="DVGY01000058">
    <property type="protein sequence ID" value="HIR40686.1"/>
    <property type="molecule type" value="Genomic_DNA"/>
</dbReference>
<dbReference type="FunFam" id="2.40.30.10:FF:000004">
    <property type="entry name" value="50S ribosomal protein L3"/>
    <property type="match status" value="1"/>
</dbReference>
<keyword evidence="4 7" id="KW-0689">Ribosomal protein</keyword>
<dbReference type="GO" id="GO:0003735">
    <property type="term" value="F:structural constituent of ribosome"/>
    <property type="evidence" value="ECO:0007669"/>
    <property type="project" value="UniProtKB-UniRule"/>
</dbReference>
<dbReference type="Gene3D" id="2.40.30.10">
    <property type="entry name" value="Translation factors"/>
    <property type="match status" value="1"/>
</dbReference>
<dbReference type="HAMAP" id="MF_01325_B">
    <property type="entry name" value="Ribosomal_uL3_B"/>
    <property type="match status" value="1"/>
</dbReference>
<dbReference type="InterPro" id="IPR009000">
    <property type="entry name" value="Transl_B-barrel_sf"/>
</dbReference>
<dbReference type="SUPFAM" id="SSF50447">
    <property type="entry name" value="Translation proteins"/>
    <property type="match status" value="1"/>
</dbReference>
<dbReference type="AlphaFoldDB" id="A0A9D1AJ23"/>
<reference evidence="10" key="2">
    <citation type="journal article" date="2021" name="PeerJ">
        <title>Extensive microbial diversity within the chicken gut microbiome revealed by metagenomics and culture.</title>
        <authorList>
            <person name="Gilroy R."/>
            <person name="Ravi A."/>
            <person name="Getino M."/>
            <person name="Pursley I."/>
            <person name="Horton D.L."/>
            <person name="Alikhan N.F."/>
            <person name="Baker D."/>
            <person name="Gharbi K."/>
            <person name="Hall N."/>
            <person name="Watson M."/>
            <person name="Adriaenssens E.M."/>
            <person name="Foster-Nyarko E."/>
            <person name="Jarju S."/>
            <person name="Secka A."/>
            <person name="Antonio M."/>
            <person name="Oren A."/>
            <person name="Chaudhuri R.R."/>
            <person name="La Ragione R."/>
            <person name="Hildebrand F."/>
            <person name="Pallen M.J."/>
        </authorList>
    </citation>
    <scope>NUCLEOTIDE SEQUENCE</scope>
    <source>
        <strain evidence="10">CHK184-25365</strain>
    </source>
</reference>
<evidence type="ECO:0000313" key="11">
    <source>
        <dbReference type="Proteomes" id="UP000886749"/>
    </source>
</evidence>
<organism evidence="10 11">
    <name type="scientific">Candidatus Egerieicola pullicola</name>
    <dbReference type="NCBI Taxonomy" id="2840775"/>
    <lineage>
        <taxon>Bacteria</taxon>
        <taxon>Bacillati</taxon>
        <taxon>Bacillota</taxon>
        <taxon>Clostridia</taxon>
        <taxon>Eubacteriales</taxon>
        <taxon>Oscillospiraceae</taxon>
        <taxon>Oscillospiraceae incertae sedis</taxon>
        <taxon>Candidatus Egerieicola</taxon>
    </lineage>
</organism>
<keyword evidence="3 7" id="KW-0694">RNA-binding</keyword>
<keyword evidence="2 7" id="KW-0699">rRNA-binding</keyword>
<evidence type="ECO:0000256" key="3">
    <source>
        <dbReference type="ARBA" id="ARBA00022884"/>
    </source>
</evidence>
<evidence type="ECO:0000313" key="10">
    <source>
        <dbReference type="EMBL" id="HIR40686.1"/>
    </source>
</evidence>
<comment type="subunit">
    <text evidence="7 9">Part of the 50S ribosomal subunit. Forms a cluster with proteins L14 and L19.</text>
</comment>
<dbReference type="NCBIfam" id="TIGR03625">
    <property type="entry name" value="L3_bact"/>
    <property type="match status" value="1"/>
</dbReference>
<dbReference type="InterPro" id="IPR019927">
    <property type="entry name" value="Ribosomal_uL3_bac/org-type"/>
</dbReference>
<dbReference type="GO" id="GO:0006412">
    <property type="term" value="P:translation"/>
    <property type="evidence" value="ECO:0007669"/>
    <property type="project" value="UniProtKB-UniRule"/>
</dbReference>
<comment type="function">
    <text evidence="7 9">One of the primary rRNA binding proteins, it binds directly near the 3'-end of the 23S rRNA, where it nucleates assembly of the 50S subunit.</text>
</comment>